<keyword evidence="2" id="KW-1185">Reference proteome</keyword>
<accession>S9UF80</accession>
<proteinExistence type="predicted"/>
<organism evidence="1 2">
    <name type="scientific">Strigomonas culicis</name>
    <dbReference type="NCBI Taxonomy" id="28005"/>
    <lineage>
        <taxon>Eukaryota</taxon>
        <taxon>Discoba</taxon>
        <taxon>Euglenozoa</taxon>
        <taxon>Kinetoplastea</taxon>
        <taxon>Metakinetoplastina</taxon>
        <taxon>Trypanosomatida</taxon>
        <taxon>Trypanosomatidae</taxon>
        <taxon>Strigomonadinae</taxon>
        <taxon>Strigomonas</taxon>
    </lineage>
</organism>
<evidence type="ECO:0000313" key="1">
    <source>
        <dbReference type="EMBL" id="EPY29472.1"/>
    </source>
</evidence>
<evidence type="ECO:0000313" key="2">
    <source>
        <dbReference type="Proteomes" id="UP000015354"/>
    </source>
</evidence>
<dbReference type="EMBL" id="ATMH01004539">
    <property type="protein sequence ID" value="EPY29472.1"/>
    <property type="molecule type" value="Genomic_DNA"/>
</dbReference>
<sequence>MPTDTYFRRAINWMYGDDAYLHQNVGEKEIGDTHINVLLGRHPYHPFDPEMKSDHPCFELNQTFFACMEADHVYGYELHQKHNACFFPHKN</sequence>
<dbReference type="OrthoDB" id="276877at2759"/>
<comment type="caution">
    <text evidence="1">The sequence shown here is derived from an EMBL/GenBank/DDBJ whole genome shotgun (WGS) entry which is preliminary data.</text>
</comment>
<dbReference type="AlphaFoldDB" id="S9UF80"/>
<protein>
    <submittedName>
        <fullName evidence="1">Uncharacterized protein</fullName>
    </submittedName>
</protein>
<gene>
    <name evidence="1" type="ORF">STCU_04539</name>
</gene>
<dbReference type="Proteomes" id="UP000015354">
    <property type="component" value="Unassembled WGS sequence"/>
</dbReference>
<reference evidence="1 2" key="1">
    <citation type="journal article" date="2013" name="PLoS ONE">
        <title>Predicting the Proteins of Angomonas deanei, Strigomonas culicis and Their Respective Endosymbionts Reveals New Aspects of the Trypanosomatidae Family.</title>
        <authorList>
            <person name="Motta M.C."/>
            <person name="Martins A.C."/>
            <person name="de Souza S.S."/>
            <person name="Catta-Preta C.M."/>
            <person name="Silva R."/>
            <person name="Klein C.C."/>
            <person name="de Almeida L.G."/>
            <person name="de Lima Cunha O."/>
            <person name="Ciapina L.P."/>
            <person name="Brocchi M."/>
            <person name="Colabardini A.C."/>
            <person name="de Araujo Lima B."/>
            <person name="Machado C.R."/>
            <person name="de Almeida Soares C.M."/>
            <person name="Probst C.M."/>
            <person name="de Menezes C.B."/>
            <person name="Thompson C.E."/>
            <person name="Bartholomeu D.C."/>
            <person name="Gradia D.F."/>
            <person name="Pavoni D.P."/>
            <person name="Grisard E.C."/>
            <person name="Fantinatti-Garboggini F."/>
            <person name="Marchini F.K."/>
            <person name="Rodrigues-Luiz G.F."/>
            <person name="Wagner G."/>
            <person name="Goldman G.H."/>
            <person name="Fietto J.L."/>
            <person name="Elias M.C."/>
            <person name="Goldman M.H."/>
            <person name="Sagot M.F."/>
            <person name="Pereira M."/>
            <person name="Stoco P.H."/>
            <person name="de Mendonca-Neto R.P."/>
            <person name="Teixeira S.M."/>
            <person name="Maciel T.E."/>
            <person name="de Oliveira Mendes T.A."/>
            <person name="Urmenyi T.P."/>
            <person name="de Souza W."/>
            <person name="Schenkman S."/>
            <person name="de Vasconcelos A.T."/>
        </authorList>
    </citation>
    <scope>NUCLEOTIDE SEQUENCE [LARGE SCALE GENOMIC DNA]</scope>
</reference>
<name>S9UF80_9TRYP</name>